<dbReference type="InterPro" id="IPR013830">
    <property type="entry name" value="SGNH_hydro"/>
</dbReference>
<feature type="region of interest" description="Disordered" evidence="3">
    <location>
        <begin position="22"/>
        <end position="68"/>
    </location>
</feature>
<dbReference type="Proteomes" id="UP000239814">
    <property type="component" value="Chromosome"/>
</dbReference>
<feature type="active site" evidence="1">
    <location>
        <position position="291"/>
    </location>
</feature>
<feature type="disulfide bond" evidence="2">
    <location>
        <begin position="158"/>
        <end position="172"/>
    </location>
</feature>
<feature type="domain" description="SGNH hydrolase-type esterase" evidence="4">
    <location>
        <begin position="64"/>
        <end position="299"/>
    </location>
</feature>
<protein>
    <recommendedName>
        <fullName evidence="4">SGNH hydrolase-type esterase domain-containing protein</fullName>
    </recommendedName>
</protein>
<feature type="disulfide bond" evidence="2">
    <location>
        <begin position="222"/>
        <end position="271"/>
    </location>
</feature>
<gene>
    <name evidence="5" type="ORF">C6V83_16995</name>
</gene>
<dbReference type="PANTHER" id="PTHR37981">
    <property type="entry name" value="LIPASE 2"/>
    <property type="match status" value="1"/>
</dbReference>
<evidence type="ECO:0000256" key="3">
    <source>
        <dbReference type="SAM" id="MobiDB-lite"/>
    </source>
</evidence>
<feature type="disulfide bond" evidence="2">
    <location>
        <begin position="85"/>
        <end position="109"/>
    </location>
</feature>
<evidence type="ECO:0000256" key="2">
    <source>
        <dbReference type="PIRSR" id="PIRSR637460-2"/>
    </source>
</evidence>
<dbReference type="KEGG" id="git:C6V83_16995"/>
<name>A0A2S0KJ38_9ACTN</name>
<feature type="active site" description="Nucleophile" evidence="1">
    <location>
        <position position="67"/>
    </location>
</feature>
<sequence length="311" mass="32176">MLMAVVAVVMASIAVVVALGASPGERSSPGEGASSGERSSPGEGASSGERSSPVEHRRNPHVHLGDSYASGTGVTPLIADSPFFCQRSQQNFGQLVAARKGWALTDVSCSGATTGDLHSSQYDGVGPQLDALGPGTEVVTLSLGGNDSDLYTTLIGTCASMGRDRPDTPSPCRAEMGHRVAEILAGTQTDLTEGLRAIAERAPEARVFVVGYPWILPAQQGCYDEIPIAAGDVPFVHGTQARLNDVLRRSAEAAGAHYVDVSAESRGHDACAGPAQRWVEPMTVSGPASLHPNLAGQRALADAVLAALRSR</sequence>
<dbReference type="Gene3D" id="3.40.50.1110">
    <property type="entry name" value="SGNH hydrolase"/>
    <property type="match status" value="1"/>
</dbReference>
<evidence type="ECO:0000259" key="4">
    <source>
        <dbReference type="Pfam" id="PF13472"/>
    </source>
</evidence>
<dbReference type="PANTHER" id="PTHR37981:SF1">
    <property type="entry name" value="SGNH HYDROLASE-TYPE ESTERASE DOMAIN-CONTAINING PROTEIN"/>
    <property type="match status" value="1"/>
</dbReference>
<dbReference type="GO" id="GO:0004806">
    <property type="term" value="F:triacylglycerol lipase activity"/>
    <property type="evidence" value="ECO:0007669"/>
    <property type="project" value="TreeGrafter"/>
</dbReference>
<dbReference type="InterPro" id="IPR036514">
    <property type="entry name" value="SGNH_hydro_sf"/>
</dbReference>
<keyword evidence="2" id="KW-1015">Disulfide bond</keyword>
<keyword evidence="6" id="KW-1185">Reference proteome</keyword>
<evidence type="ECO:0000313" key="6">
    <source>
        <dbReference type="Proteomes" id="UP000239814"/>
    </source>
</evidence>
<dbReference type="CDD" id="cd01823">
    <property type="entry name" value="SEST_like"/>
    <property type="match status" value="1"/>
</dbReference>
<dbReference type="AlphaFoldDB" id="A0A2S0KJ38"/>
<dbReference type="SUPFAM" id="SSF52266">
    <property type="entry name" value="SGNH hydrolase"/>
    <property type="match status" value="1"/>
</dbReference>
<proteinExistence type="predicted"/>
<accession>A0A2S0KJ38</accession>
<evidence type="ECO:0000313" key="5">
    <source>
        <dbReference type="EMBL" id="AVM01702.1"/>
    </source>
</evidence>
<dbReference type="GO" id="GO:0019433">
    <property type="term" value="P:triglyceride catabolic process"/>
    <property type="evidence" value="ECO:0007669"/>
    <property type="project" value="TreeGrafter"/>
</dbReference>
<dbReference type="Pfam" id="PF13472">
    <property type="entry name" value="Lipase_GDSL_2"/>
    <property type="match status" value="1"/>
</dbReference>
<dbReference type="InterPro" id="IPR037460">
    <property type="entry name" value="SEST-like"/>
</dbReference>
<organism evidence="5 6">
    <name type="scientific">Gordonia iterans</name>
    <dbReference type="NCBI Taxonomy" id="1004901"/>
    <lineage>
        <taxon>Bacteria</taxon>
        <taxon>Bacillati</taxon>
        <taxon>Actinomycetota</taxon>
        <taxon>Actinomycetes</taxon>
        <taxon>Mycobacteriales</taxon>
        <taxon>Gordoniaceae</taxon>
        <taxon>Gordonia</taxon>
    </lineage>
</organism>
<reference evidence="5 6" key="1">
    <citation type="submission" date="2018-03" db="EMBL/GenBank/DDBJ databases">
        <title>Characteristics and genome of n-alkane degrading marine bacteria Gordonia iterans isolated from crude oil contaminated in Tae-an, South Korea.</title>
        <authorList>
            <person name="Lee S.-S."/>
            <person name="Kim H."/>
        </authorList>
    </citation>
    <scope>NUCLEOTIDE SEQUENCE [LARGE SCALE GENOMIC DNA]</scope>
    <source>
        <strain evidence="5 6">Co17</strain>
    </source>
</reference>
<evidence type="ECO:0000256" key="1">
    <source>
        <dbReference type="PIRSR" id="PIRSR637460-1"/>
    </source>
</evidence>
<dbReference type="EMBL" id="CP027433">
    <property type="protein sequence ID" value="AVM01702.1"/>
    <property type="molecule type" value="Genomic_DNA"/>
</dbReference>